<name>A0ABD1E5C4_HYPHA</name>
<dbReference type="EMBL" id="JBDJPC010000013">
    <property type="protein sequence ID" value="KAL1488914.1"/>
    <property type="molecule type" value="Genomic_DNA"/>
</dbReference>
<keyword evidence="2" id="KW-1133">Transmembrane helix</keyword>
<keyword evidence="4" id="KW-1185">Reference proteome</keyword>
<feature type="transmembrane region" description="Helical" evidence="2">
    <location>
        <begin position="76"/>
        <end position="99"/>
    </location>
</feature>
<feature type="region of interest" description="Disordered" evidence="1">
    <location>
        <begin position="1"/>
        <end position="31"/>
    </location>
</feature>
<accession>A0ABD1E5C4</accession>
<dbReference type="AlphaFoldDB" id="A0ABD1E5C4"/>
<evidence type="ECO:0000256" key="2">
    <source>
        <dbReference type="SAM" id="Phobius"/>
    </source>
</evidence>
<dbReference type="Proteomes" id="UP001566132">
    <property type="component" value="Unassembled WGS sequence"/>
</dbReference>
<evidence type="ECO:0000256" key="1">
    <source>
        <dbReference type="SAM" id="MobiDB-lite"/>
    </source>
</evidence>
<keyword evidence="2" id="KW-0472">Membrane</keyword>
<reference evidence="3 4" key="1">
    <citation type="submission" date="2024-05" db="EMBL/GenBank/DDBJ databases">
        <title>Genetic variation in Jamaican populations of the coffee berry borer (Hypothenemus hampei).</title>
        <authorList>
            <person name="Errbii M."/>
            <person name="Myrie A."/>
        </authorList>
    </citation>
    <scope>NUCLEOTIDE SEQUENCE [LARGE SCALE GENOMIC DNA]</scope>
    <source>
        <strain evidence="3">JA-Hopewell-2020-01-JO</strain>
        <tissue evidence="3">Whole body</tissue>
    </source>
</reference>
<sequence length="123" mass="13507">MDCSTNQTNTPRYKTVEDRPPGAVPIRSSTTQHFTKTIKQIKMGASASKQEEIVIAQAGNSGGQTSQPPAAQSSTAMLLDLLGVPTALRVVGIGVYFIVQCCKRRMDKRIRKEVYKSRETLHV</sequence>
<evidence type="ECO:0000313" key="4">
    <source>
        <dbReference type="Proteomes" id="UP001566132"/>
    </source>
</evidence>
<organism evidence="3 4">
    <name type="scientific">Hypothenemus hampei</name>
    <name type="common">Coffee berry borer</name>
    <dbReference type="NCBI Taxonomy" id="57062"/>
    <lineage>
        <taxon>Eukaryota</taxon>
        <taxon>Metazoa</taxon>
        <taxon>Ecdysozoa</taxon>
        <taxon>Arthropoda</taxon>
        <taxon>Hexapoda</taxon>
        <taxon>Insecta</taxon>
        <taxon>Pterygota</taxon>
        <taxon>Neoptera</taxon>
        <taxon>Endopterygota</taxon>
        <taxon>Coleoptera</taxon>
        <taxon>Polyphaga</taxon>
        <taxon>Cucujiformia</taxon>
        <taxon>Curculionidae</taxon>
        <taxon>Scolytinae</taxon>
        <taxon>Hypothenemus</taxon>
    </lineage>
</organism>
<comment type="caution">
    <text evidence="3">The sequence shown here is derived from an EMBL/GenBank/DDBJ whole genome shotgun (WGS) entry which is preliminary data.</text>
</comment>
<evidence type="ECO:0000313" key="3">
    <source>
        <dbReference type="EMBL" id="KAL1488914.1"/>
    </source>
</evidence>
<protein>
    <submittedName>
        <fullName evidence="3">Uncharacterized protein</fullName>
    </submittedName>
</protein>
<feature type="compositionally biased region" description="Polar residues" evidence="1">
    <location>
        <begin position="1"/>
        <end position="12"/>
    </location>
</feature>
<gene>
    <name evidence="3" type="ORF">ABEB36_014701</name>
</gene>
<proteinExistence type="predicted"/>
<keyword evidence="2" id="KW-0812">Transmembrane</keyword>